<keyword evidence="3" id="KW-1185">Reference proteome</keyword>
<evidence type="ECO:0000256" key="1">
    <source>
        <dbReference type="HAMAP-Rule" id="MF_00245"/>
    </source>
</evidence>
<keyword evidence="2" id="KW-0238">DNA-binding</keyword>
<proteinExistence type="inferred from homology"/>
<dbReference type="NCBIfam" id="NF045758">
    <property type="entry name" value="YlxM"/>
    <property type="match status" value="1"/>
</dbReference>
<comment type="similarity">
    <text evidence="1">Belongs to the UPF0122 family.</text>
</comment>
<dbReference type="HAMAP" id="MF_00245">
    <property type="entry name" value="UPF0122"/>
    <property type="match status" value="1"/>
</dbReference>
<dbReference type="InterPro" id="IPR054831">
    <property type="entry name" value="UPF0122_fam_protein"/>
</dbReference>
<reference evidence="2 3" key="1">
    <citation type="submission" date="2021-06" db="EMBL/GenBank/DDBJ databases">
        <authorList>
            <person name="Sun Q."/>
            <person name="Li D."/>
        </authorList>
    </citation>
    <scope>NUCLEOTIDE SEQUENCE [LARGE SCALE GENOMIC DNA]</scope>
    <source>
        <strain evidence="2 3">MSJ-4</strain>
    </source>
</reference>
<gene>
    <name evidence="2" type="ORF">KQI89_03620</name>
</gene>
<dbReference type="Proteomes" id="UP000736583">
    <property type="component" value="Unassembled WGS sequence"/>
</dbReference>
<accession>A0ABS6EZR7</accession>
<protein>
    <recommendedName>
        <fullName evidence="1">UPF0122 protein KQI89_03620</fullName>
    </recommendedName>
</protein>
<comment type="caution">
    <text evidence="2">The sequence shown here is derived from an EMBL/GenBank/DDBJ whole genome shotgun (WGS) entry which is preliminary data.</text>
</comment>
<name>A0ABS6EZR7_9CLOT</name>
<dbReference type="PANTHER" id="PTHR40083">
    <property type="entry name" value="UPF0122 PROTEIN CBO2450/CLC_2298"/>
    <property type="match status" value="1"/>
</dbReference>
<dbReference type="PANTHER" id="PTHR40083:SF1">
    <property type="entry name" value="UPF0122 PROTEIN YLXM"/>
    <property type="match status" value="1"/>
</dbReference>
<dbReference type="Pfam" id="PF04297">
    <property type="entry name" value="UPF0122"/>
    <property type="match status" value="1"/>
</dbReference>
<dbReference type="RefSeq" id="WP_216455939.1">
    <property type="nucleotide sequence ID" value="NZ_JAHLQL010000001.1"/>
</dbReference>
<evidence type="ECO:0000313" key="2">
    <source>
        <dbReference type="EMBL" id="MBU5590842.1"/>
    </source>
</evidence>
<dbReference type="GO" id="GO:0003677">
    <property type="term" value="F:DNA binding"/>
    <property type="evidence" value="ECO:0007669"/>
    <property type="project" value="UniProtKB-KW"/>
</dbReference>
<comment type="function">
    <text evidence="1">Might take part in the signal recognition particle (SRP) pathway. This is inferred from the conservation of its genetic proximity to ftsY/ffh. May be a regulatory protein.</text>
</comment>
<dbReference type="NCBIfam" id="NF001072">
    <property type="entry name" value="PRK00118.2-2"/>
    <property type="match status" value="1"/>
</dbReference>
<dbReference type="EMBL" id="JAHLQL010000001">
    <property type="protein sequence ID" value="MBU5590842.1"/>
    <property type="molecule type" value="Genomic_DNA"/>
</dbReference>
<organism evidence="2 3">
    <name type="scientific">Clostridium simiarum</name>
    <dbReference type="NCBI Taxonomy" id="2841506"/>
    <lineage>
        <taxon>Bacteria</taxon>
        <taxon>Bacillati</taxon>
        <taxon>Bacillota</taxon>
        <taxon>Clostridia</taxon>
        <taxon>Eubacteriales</taxon>
        <taxon>Clostridiaceae</taxon>
        <taxon>Clostridium</taxon>
    </lineage>
</organism>
<dbReference type="InterPro" id="IPR007394">
    <property type="entry name" value="UPF0122"/>
</dbReference>
<sequence length="118" mass="14014">MEDRFAISLLLDFYGELLTEKQKKIMDLYYNEDFSLAEIAEINETSRQAIHDTIKRCYKLLMTYETKLKLLEKSLRLSSDIKIICNKLENLQKGFDLTEENYIEIENIKNILLKDINI</sequence>
<evidence type="ECO:0000313" key="3">
    <source>
        <dbReference type="Proteomes" id="UP000736583"/>
    </source>
</evidence>